<evidence type="ECO:0000313" key="13">
    <source>
        <dbReference type="Proteomes" id="UP001056035"/>
    </source>
</evidence>
<evidence type="ECO:0000256" key="4">
    <source>
        <dbReference type="ARBA" id="ARBA00022679"/>
    </source>
</evidence>
<evidence type="ECO:0000256" key="6">
    <source>
        <dbReference type="ARBA" id="ARBA00022989"/>
    </source>
</evidence>
<feature type="transmembrane region" description="Helical" evidence="9">
    <location>
        <begin position="416"/>
        <end position="434"/>
    </location>
</feature>
<evidence type="ECO:0000256" key="2">
    <source>
        <dbReference type="ARBA" id="ARBA00022475"/>
    </source>
</evidence>
<dbReference type="InterPro" id="IPR056785">
    <property type="entry name" value="YkcA/B-like_C"/>
</dbReference>
<feature type="transmembrane region" description="Helical" evidence="9">
    <location>
        <begin position="383"/>
        <end position="401"/>
    </location>
</feature>
<reference evidence="12 13" key="1">
    <citation type="submission" date="2022-06" db="EMBL/GenBank/DDBJ databases">
        <title>Paraconexibacter antarcticus.</title>
        <authorList>
            <person name="Kim C.S."/>
        </authorList>
    </citation>
    <scope>NUCLEOTIDE SEQUENCE [LARGE SCALE GENOMIC DNA]</scope>
    <source>
        <strain evidence="12 13">02-257</strain>
    </source>
</reference>
<proteinExistence type="predicted"/>
<evidence type="ECO:0000259" key="11">
    <source>
        <dbReference type="Pfam" id="PF24878"/>
    </source>
</evidence>
<feature type="domain" description="Glycosyltransferase RgtA/B/C/D-like" evidence="10">
    <location>
        <begin position="96"/>
        <end position="254"/>
    </location>
</feature>
<comment type="subcellular location">
    <subcellularLocation>
        <location evidence="1">Cell membrane</location>
        <topology evidence="1">Multi-pass membrane protein</topology>
    </subcellularLocation>
</comment>
<feature type="region of interest" description="Disordered" evidence="8">
    <location>
        <begin position="607"/>
        <end position="665"/>
    </location>
</feature>
<organism evidence="12 13">
    <name type="scientific">Paraconexibacter antarcticus</name>
    <dbReference type="NCBI Taxonomy" id="2949664"/>
    <lineage>
        <taxon>Bacteria</taxon>
        <taxon>Bacillati</taxon>
        <taxon>Actinomycetota</taxon>
        <taxon>Thermoleophilia</taxon>
        <taxon>Solirubrobacterales</taxon>
        <taxon>Paraconexibacteraceae</taxon>
        <taxon>Paraconexibacter</taxon>
    </lineage>
</organism>
<dbReference type="InterPro" id="IPR050297">
    <property type="entry name" value="LipidA_mod_glycosyltrf_83"/>
</dbReference>
<dbReference type="EC" id="2.4.-.-" evidence="12"/>
<feature type="transmembrane region" description="Helical" evidence="9">
    <location>
        <begin position="38"/>
        <end position="57"/>
    </location>
</feature>
<name>A0ABY5DR17_9ACTN</name>
<keyword evidence="7 9" id="KW-0472">Membrane</keyword>
<evidence type="ECO:0000259" key="10">
    <source>
        <dbReference type="Pfam" id="PF13231"/>
    </source>
</evidence>
<dbReference type="PANTHER" id="PTHR33908:SF3">
    <property type="entry name" value="UNDECAPRENYL PHOSPHATE-ALPHA-4-AMINO-4-DEOXY-L-ARABINOSE ARABINOSYL TRANSFERASE"/>
    <property type="match status" value="1"/>
</dbReference>
<keyword evidence="2" id="KW-1003">Cell membrane</keyword>
<evidence type="ECO:0000256" key="7">
    <source>
        <dbReference type="ARBA" id="ARBA00023136"/>
    </source>
</evidence>
<evidence type="ECO:0000256" key="1">
    <source>
        <dbReference type="ARBA" id="ARBA00004651"/>
    </source>
</evidence>
<feature type="transmembrane region" description="Helical" evidence="9">
    <location>
        <begin position="194"/>
        <end position="227"/>
    </location>
</feature>
<dbReference type="RefSeq" id="WP_254571174.1">
    <property type="nucleotide sequence ID" value="NZ_CP098502.1"/>
</dbReference>
<dbReference type="PANTHER" id="PTHR33908">
    <property type="entry name" value="MANNOSYLTRANSFERASE YKCB-RELATED"/>
    <property type="match status" value="1"/>
</dbReference>
<feature type="domain" description="Putative mannosyltransferase YkcA/B-like C-terminal" evidence="11">
    <location>
        <begin position="490"/>
        <end position="580"/>
    </location>
</feature>
<dbReference type="EMBL" id="CP098502">
    <property type="protein sequence ID" value="UTI64473.1"/>
    <property type="molecule type" value="Genomic_DNA"/>
</dbReference>
<evidence type="ECO:0000256" key="5">
    <source>
        <dbReference type="ARBA" id="ARBA00022692"/>
    </source>
</evidence>
<dbReference type="GO" id="GO:0016757">
    <property type="term" value="F:glycosyltransferase activity"/>
    <property type="evidence" value="ECO:0007669"/>
    <property type="project" value="UniProtKB-KW"/>
</dbReference>
<dbReference type="Pfam" id="PF13231">
    <property type="entry name" value="PMT_2"/>
    <property type="match status" value="1"/>
</dbReference>
<keyword evidence="4 12" id="KW-0808">Transferase</keyword>
<evidence type="ECO:0000256" key="8">
    <source>
        <dbReference type="SAM" id="MobiDB-lite"/>
    </source>
</evidence>
<evidence type="ECO:0000256" key="3">
    <source>
        <dbReference type="ARBA" id="ARBA00022676"/>
    </source>
</evidence>
<keyword evidence="5 9" id="KW-0812">Transmembrane</keyword>
<gene>
    <name evidence="12" type="ORF">NBH00_24440</name>
</gene>
<feature type="transmembrane region" description="Helical" evidence="9">
    <location>
        <begin position="239"/>
        <end position="261"/>
    </location>
</feature>
<feature type="transmembrane region" description="Helical" evidence="9">
    <location>
        <begin position="141"/>
        <end position="159"/>
    </location>
</feature>
<protein>
    <submittedName>
        <fullName evidence="12">Glycosyltransferase family 39 protein</fullName>
        <ecNumber evidence="12">2.4.-.-</ecNumber>
    </submittedName>
</protein>
<dbReference type="Pfam" id="PF24878">
    <property type="entry name" value="YkcB_C"/>
    <property type="match status" value="1"/>
</dbReference>
<keyword evidence="3 12" id="KW-0328">Glycosyltransferase</keyword>
<evidence type="ECO:0000256" key="9">
    <source>
        <dbReference type="SAM" id="Phobius"/>
    </source>
</evidence>
<dbReference type="InterPro" id="IPR038731">
    <property type="entry name" value="RgtA/B/C-like"/>
</dbReference>
<feature type="transmembrane region" description="Helical" evidence="9">
    <location>
        <begin position="350"/>
        <end position="371"/>
    </location>
</feature>
<sequence length="665" mass="69010">MPVAPPPRPPGEPVPAPALVAAGGHVAVLSPPGPAPRVPAWVSPGLIVLLAAVLRLVGLGAMRDDPFYDAAVRSMGGSWHAFITGAIDPSAAVAVDKPPVDLWLQVASTKLLGFGTLGLHLPEAIGGTLAVLALYDLLHTLFGRRAALAGALALAVMPIPVITSRSDTMDSVMAALVVTAAALTARAARRDRPALLLAAGAILGLAFEVKLFEGLIAAPALVLLWWLGSALPRPRRAAALAGAAVTFTVVALAWLAVLPVLGGAHRPWAFGSTNGSAWNATFVYDGLHRVTGFPPTPRPVIPGANRPPTAHQRVARARALAQLRRRHLANLAQAPAPPSPWRLFAPRDHVGLRAGVPIGLALLALLAAALAGAGRGLDRLQRAGAVALTGWLGTGLVLFSVQKSLKPRYLEAVDPAVAAVFGAGLALAVSAFVVRRARRRAGGLSAARLTAIVAGLALVVPAAASVAAVASRAEDAGAPGAITGPRFSLLVRYLDAHRRGARYQAATITVGAAASLISHDGRPVLVLAANDARPLVTVPQLRRDIVTHRVRIVLLGAPCAVFTPDVFTGCSPLARWVRAHGVDVSRAAGQPYTSFVYAFPHGVGSRTRSQAFRHGSGRGTPTSVPSSRSPGAHRRHPHPASRARHRRSGRVRRRSRRGTAPSAAR</sequence>
<keyword evidence="13" id="KW-1185">Reference proteome</keyword>
<feature type="transmembrane region" description="Helical" evidence="9">
    <location>
        <begin position="111"/>
        <end position="135"/>
    </location>
</feature>
<evidence type="ECO:0000313" key="12">
    <source>
        <dbReference type="EMBL" id="UTI64473.1"/>
    </source>
</evidence>
<feature type="transmembrane region" description="Helical" evidence="9">
    <location>
        <begin position="446"/>
        <end position="470"/>
    </location>
</feature>
<keyword evidence="6 9" id="KW-1133">Transmembrane helix</keyword>
<feature type="compositionally biased region" description="Basic residues" evidence="8">
    <location>
        <begin position="631"/>
        <end position="657"/>
    </location>
</feature>
<accession>A0ABY5DR17</accession>
<dbReference type="Proteomes" id="UP001056035">
    <property type="component" value="Chromosome"/>
</dbReference>